<proteinExistence type="inferred from homology"/>
<dbReference type="InterPro" id="IPR018109">
    <property type="entry name" value="Folylpolyglutamate_synth_CS"/>
</dbReference>
<keyword evidence="9" id="KW-0133">Cell shape</keyword>
<feature type="domain" description="Mur ligase central" evidence="10">
    <location>
        <begin position="116"/>
        <end position="282"/>
    </location>
</feature>
<dbReference type="Pfam" id="PF21799">
    <property type="entry name" value="MurD-like_N"/>
    <property type="match status" value="1"/>
</dbReference>
<dbReference type="PANTHER" id="PTHR43692">
    <property type="entry name" value="UDP-N-ACETYLMURAMOYLALANINE--D-GLUTAMATE LIGASE"/>
    <property type="match status" value="1"/>
</dbReference>
<dbReference type="GO" id="GO:0005524">
    <property type="term" value="F:ATP binding"/>
    <property type="evidence" value="ECO:0007669"/>
    <property type="project" value="UniProtKB-UniRule"/>
</dbReference>
<sequence length="456" mass="49305">MALLPHCCGKKVAVFGLGETGISAARFLVRGGARVLVWDDNERVLREGKKLCPECEFVHPYEYDWGGIAELVLSPGVLHSRHNEHWVVKLAKRVGCRVTSDVEIFCRSQPARLIGVTGTNGKSTTVELIGWILNCAGIDSETGGNVGGKGALSLPQGKEAYVLELSSYQLELMHEASLDIGVVLNIAPDHLDVYSGMADYISAKEKILKFSNLLVANCDDRNVTACLCKNVGQVMEFSCEKRLDKGVSVLDGRVYFHGKVMGIGDLKIDSASNAENIAAAYTVARSLGVPDEVILASIREFPGLRHRNQIVAEIANVTFVNDSKATNAASVGKALMCRKNVYWIAGGKSKDGGIESLLGLYANHIRKAFLVGEAANEFAVSLQRAQVEHVTCHDIYDAVRAAFVEAVADGVKATVLLSPACSSLDQWRNFEERGEAFCAAVSELVKSGRSLRMTTT</sequence>
<evidence type="ECO:0000256" key="8">
    <source>
        <dbReference type="ARBA" id="ARBA00023306"/>
    </source>
</evidence>
<dbReference type="EMBL" id="CP001759">
    <property type="protein sequence ID" value="ACZ49529.1"/>
    <property type="molecule type" value="Genomic_DNA"/>
</dbReference>
<evidence type="ECO:0000256" key="4">
    <source>
        <dbReference type="ARBA" id="ARBA00022598"/>
    </source>
</evidence>
<dbReference type="HAMAP" id="MF_00639">
    <property type="entry name" value="MurD"/>
    <property type="match status" value="1"/>
</dbReference>
<gene>
    <name evidence="9 11" type="primary">murD</name>
    <name evidence="11" type="ordered locus">ACIS_01050</name>
</gene>
<name>D1ASS6_ANACI</name>
<dbReference type="Gene3D" id="3.40.1190.10">
    <property type="entry name" value="Mur-like, catalytic domain"/>
    <property type="match status" value="1"/>
</dbReference>
<dbReference type="PANTHER" id="PTHR43692:SF1">
    <property type="entry name" value="UDP-N-ACETYLMURAMOYLALANINE--D-GLUTAMATE LIGASE"/>
    <property type="match status" value="1"/>
</dbReference>
<comment type="similarity">
    <text evidence="9">Belongs to the MurCDEF family.</text>
</comment>
<dbReference type="eggNOG" id="COG0771">
    <property type="taxonomic scope" value="Bacteria"/>
</dbReference>
<evidence type="ECO:0000256" key="5">
    <source>
        <dbReference type="ARBA" id="ARBA00022618"/>
    </source>
</evidence>
<dbReference type="SUPFAM" id="SSF53623">
    <property type="entry name" value="MurD-like peptide ligases, catalytic domain"/>
    <property type="match status" value="1"/>
</dbReference>
<evidence type="ECO:0000256" key="7">
    <source>
        <dbReference type="ARBA" id="ARBA00022840"/>
    </source>
</evidence>
<dbReference type="GO" id="GO:0005737">
    <property type="term" value="C:cytoplasm"/>
    <property type="evidence" value="ECO:0007669"/>
    <property type="project" value="UniProtKB-SubCell"/>
</dbReference>
<dbReference type="SUPFAM" id="SSF53244">
    <property type="entry name" value="MurD-like peptide ligases, peptide-binding domain"/>
    <property type="match status" value="1"/>
</dbReference>
<comment type="subcellular location">
    <subcellularLocation>
        <location evidence="1 9">Cytoplasm</location>
    </subcellularLocation>
</comment>
<dbReference type="Proteomes" id="UP000000630">
    <property type="component" value="Chromosome"/>
</dbReference>
<keyword evidence="4 9" id="KW-0436">Ligase</keyword>
<keyword evidence="12" id="KW-1185">Reference proteome</keyword>
<accession>D1ASS6</accession>
<dbReference type="GO" id="GO:0009252">
    <property type="term" value="P:peptidoglycan biosynthetic process"/>
    <property type="evidence" value="ECO:0007669"/>
    <property type="project" value="UniProtKB-UniRule"/>
</dbReference>
<dbReference type="GO" id="GO:0008764">
    <property type="term" value="F:UDP-N-acetylmuramoylalanine-D-glutamate ligase activity"/>
    <property type="evidence" value="ECO:0007669"/>
    <property type="project" value="UniProtKB-UniRule"/>
</dbReference>
<dbReference type="GO" id="GO:0004326">
    <property type="term" value="F:tetrahydrofolylpolyglutamate synthase activity"/>
    <property type="evidence" value="ECO:0007669"/>
    <property type="project" value="InterPro"/>
</dbReference>
<dbReference type="Gene3D" id="3.40.50.720">
    <property type="entry name" value="NAD(P)-binding Rossmann-like Domain"/>
    <property type="match status" value="1"/>
</dbReference>
<evidence type="ECO:0000256" key="3">
    <source>
        <dbReference type="ARBA" id="ARBA00022490"/>
    </source>
</evidence>
<evidence type="ECO:0000313" key="12">
    <source>
        <dbReference type="Proteomes" id="UP000000630"/>
    </source>
</evidence>
<dbReference type="HOGENOM" id="CLU_032540_3_0_5"/>
<evidence type="ECO:0000256" key="6">
    <source>
        <dbReference type="ARBA" id="ARBA00022741"/>
    </source>
</evidence>
<dbReference type="InterPro" id="IPR036615">
    <property type="entry name" value="Mur_ligase_C_dom_sf"/>
</dbReference>
<dbReference type="KEGG" id="acn:ACIS_01050"/>
<protein>
    <recommendedName>
        <fullName evidence="9">UDP-N-acetylmuramoylalanine--D-glutamate ligase</fullName>
        <ecNumber evidence="9">6.3.2.9</ecNumber>
    </recommendedName>
    <alternativeName>
        <fullName evidence="9">D-glutamic acid-adding enzyme</fullName>
    </alternativeName>
    <alternativeName>
        <fullName evidence="9">UDP-N-acetylmuramoyl-L-alanyl-D-glutamate synthetase</fullName>
    </alternativeName>
</protein>
<feature type="binding site" evidence="9">
    <location>
        <begin position="118"/>
        <end position="124"/>
    </location>
    <ligand>
        <name>ATP</name>
        <dbReference type="ChEBI" id="CHEBI:30616"/>
    </ligand>
</feature>
<dbReference type="STRING" id="574556.ACIS_01050"/>
<dbReference type="GO" id="GO:0051301">
    <property type="term" value="P:cell division"/>
    <property type="evidence" value="ECO:0007669"/>
    <property type="project" value="UniProtKB-KW"/>
</dbReference>
<keyword evidence="7 9" id="KW-0067">ATP-binding</keyword>
<keyword evidence="3 9" id="KW-0963">Cytoplasm</keyword>
<reference evidence="11 12" key="1">
    <citation type="journal article" date="2010" name="J. Bacteriol.">
        <title>Complete genome sequence of Anaplasma marginale subsp. centrale.</title>
        <authorList>
            <person name="Herndon D.R."/>
            <person name="Palmer G.H."/>
            <person name="Shkap V."/>
            <person name="Knowles D.P. Jr."/>
            <person name="Brayton K.A."/>
        </authorList>
    </citation>
    <scope>NUCLEOTIDE SEQUENCE [LARGE SCALE GENOMIC DNA]</scope>
    <source>
        <strain evidence="11 12">Israel</strain>
    </source>
</reference>
<dbReference type="AlphaFoldDB" id="D1ASS6"/>
<dbReference type="Pfam" id="PF08245">
    <property type="entry name" value="Mur_ligase_M"/>
    <property type="match status" value="1"/>
</dbReference>
<keyword evidence="6 9" id="KW-0547">Nucleotide-binding</keyword>
<keyword evidence="8 9" id="KW-0131">Cell cycle</keyword>
<dbReference type="InterPro" id="IPR013221">
    <property type="entry name" value="Mur_ligase_cen"/>
</dbReference>
<dbReference type="GO" id="GO:0071555">
    <property type="term" value="P:cell wall organization"/>
    <property type="evidence" value="ECO:0007669"/>
    <property type="project" value="UniProtKB-KW"/>
</dbReference>
<keyword evidence="5 9" id="KW-0132">Cell division</keyword>
<evidence type="ECO:0000259" key="10">
    <source>
        <dbReference type="Pfam" id="PF08245"/>
    </source>
</evidence>
<dbReference type="InterPro" id="IPR036565">
    <property type="entry name" value="Mur-like_cat_sf"/>
</dbReference>
<dbReference type="InterPro" id="IPR005762">
    <property type="entry name" value="MurD"/>
</dbReference>
<dbReference type="Gene3D" id="3.90.190.20">
    <property type="entry name" value="Mur ligase, C-terminal domain"/>
    <property type="match status" value="1"/>
</dbReference>
<comment type="catalytic activity">
    <reaction evidence="9">
        <text>UDP-N-acetyl-alpha-D-muramoyl-L-alanine + D-glutamate + ATP = UDP-N-acetyl-alpha-D-muramoyl-L-alanyl-D-glutamate + ADP + phosphate + H(+)</text>
        <dbReference type="Rhea" id="RHEA:16429"/>
        <dbReference type="ChEBI" id="CHEBI:15378"/>
        <dbReference type="ChEBI" id="CHEBI:29986"/>
        <dbReference type="ChEBI" id="CHEBI:30616"/>
        <dbReference type="ChEBI" id="CHEBI:43474"/>
        <dbReference type="ChEBI" id="CHEBI:83898"/>
        <dbReference type="ChEBI" id="CHEBI:83900"/>
        <dbReference type="ChEBI" id="CHEBI:456216"/>
        <dbReference type="EC" id="6.3.2.9"/>
    </reaction>
</comment>
<comment type="function">
    <text evidence="9">Cell wall formation. Catalyzes the addition of glutamate to the nucleotide precursor UDP-N-acetylmuramoyl-L-alanine (UMA).</text>
</comment>
<dbReference type="RefSeq" id="WP_012880967.1">
    <property type="nucleotide sequence ID" value="NC_013532.1"/>
</dbReference>
<evidence type="ECO:0000256" key="1">
    <source>
        <dbReference type="ARBA" id="ARBA00004496"/>
    </source>
</evidence>
<organism evidence="11 12">
    <name type="scientific">Anaplasma centrale (strain Israel)</name>
    <name type="common">Anaplasma marginale subsp. centrale (strain Israel)</name>
    <dbReference type="NCBI Taxonomy" id="574556"/>
    <lineage>
        <taxon>Bacteria</taxon>
        <taxon>Pseudomonadati</taxon>
        <taxon>Pseudomonadota</taxon>
        <taxon>Alphaproteobacteria</taxon>
        <taxon>Rickettsiales</taxon>
        <taxon>Anaplasmataceae</taxon>
        <taxon>Anaplasma</taxon>
    </lineage>
</organism>
<keyword evidence="9" id="KW-0961">Cell wall biogenesis/degradation</keyword>
<keyword evidence="9" id="KW-0573">Peptidoglycan synthesis</keyword>
<dbReference type="UniPathway" id="UPA00219"/>
<dbReference type="OrthoDB" id="9809796at2"/>
<evidence type="ECO:0000313" key="11">
    <source>
        <dbReference type="EMBL" id="ACZ49529.1"/>
    </source>
</evidence>
<dbReference type="NCBIfam" id="TIGR01087">
    <property type="entry name" value="murD"/>
    <property type="match status" value="1"/>
</dbReference>
<dbReference type="EC" id="6.3.2.9" evidence="9"/>
<dbReference type="SUPFAM" id="SSF51984">
    <property type="entry name" value="MurCD N-terminal domain"/>
    <property type="match status" value="1"/>
</dbReference>
<comment type="pathway">
    <text evidence="2 9">Cell wall biogenesis; peptidoglycan biosynthesis.</text>
</comment>
<evidence type="ECO:0000256" key="2">
    <source>
        <dbReference type="ARBA" id="ARBA00004752"/>
    </source>
</evidence>
<evidence type="ECO:0000256" key="9">
    <source>
        <dbReference type="HAMAP-Rule" id="MF_00639"/>
    </source>
</evidence>
<dbReference type="PROSITE" id="PS01011">
    <property type="entry name" value="FOLYLPOLYGLU_SYNT_1"/>
    <property type="match status" value="1"/>
</dbReference>
<dbReference type="GO" id="GO:0008360">
    <property type="term" value="P:regulation of cell shape"/>
    <property type="evidence" value="ECO:0007669"/>
    <property type="project" value="UniProtKB-KW"/>
</dbReference>